<dbReference type="GeneID" id="60420336"/>
<dbReference type="InterPro" id="IPR023696">
    <property type="entry name" value="Ureohydrolase_dom_sf"/>
</dbReference>
<dbReference type="OrthoDB" id="9706at2157"/>
<dbReference type="GO" id="GO:0030145">
    <property type="term" value="F:manganese ion binding"/>
    <property type="evidence" value="ECO:0007669"/>
    <property type="project" value="TreeGrafter"/>
</dbReference>
<dbReference type="PANTHER" id="PTHR43782">
    <property type="entry name" value="ARGINASE"/>
    <property type="match status" value="1"/>
</dbReference>
<keyword evidence="2 5" id="KW-0378">Hydrolase</keyword>
<dbReference type="AlphaFoldDB" id="A0A654LUY0"/>
<dbReference type="SUPFAM" id="SSF52768">
    <property type="entry name" value="Arginase/deacetylase"/>
    <property type="match status" value="1"/>
</dbReference>
<dbReference type="PROSITE" id="PS51409">
    <property type="entry name" value="ARGINASE_2"/>
    <property type="match status" value="1"/>
</dbReference>
<dbReference type="InterPro" id="IPR006035">
    <property type="entry name" value="Ureohydrolase"/>
</dbReference>
<dbReference type="RefSeq" id="WP_196817015.1">
    <property type="nucleotide sequence ID" value="NZ_CP012850.1"/>
</dbReference>
<evidence type="ECO:0000313" key="6">
    <source>
        <dbReference type="Proteomes" id="UP000058925"/>
    </source>
</evidence>
<protein>
    <submittedName>
        <fullName evidence="5">Arginase</fullName>
        <ecNumber evidence="5">3.5.3.1</ecNumber>
    </submittedName>
</protein>
<evidence type="ECO:0000256" key="1">
    <source>
        <dbReference type="ARBA" id="ARBA00022723"/>
    </source>
</evidence>
<name>A0A654LUY0_9ARCH</name>
<evidence type="ECO:0000256" key="2">
    <source>
        <dbReference type="ARBA" id="ARBA00022801"/>
    </source>
</evidence>
<dbReference type="GO" id="GO:0005829">
    <property type="term" value="C:cytosol"/>
    <property type="evidence" value="ECO:0007669"/>
    <property type="project" value="TreeGrafter"/>
</dbReference>
<dbReference type="Pfam" id="PF00491">
    <property type="entry name" value="Arginase"/>
    <property type="match status" value="1"/>
</dbReference>
<evidence type="ECO:0000256" key="3">
    <source>
        <dbReference type="ARBA" id="ARBA00023211"/>
    </source>
</evidence>
<dbReference type="GO" id="GO:0004053">
    <property type="term" value="F:arginase activity"/>
    <property type="evidence" value="ECO:0007669"/>
    <property type="project" value="UniProtKB-EC"/>
</dbReference>
<organism evidence="5 6">
    <name type="scientific">Candidatus Nitrosocosmicus oleophilus</name>
    <dbReference type="NCBI Taxonomy" id="1353260"/>
    <lineage>
        <taxon>Archaea</taxon>
        <taxon>Nitrososphaerota</taxon>
        <taxon>Nitrososphaeria</taxon>
        <taxon>Nitrososphaerales</taxon>
        <taxon>Nitrososphaeraceae</taxon>
        <taxon>Candidatus Nitrosocosmicus</taxon>
    </lineage>
</organism>
<keyword evidence="6" id="KW-1185">Reference proteome</keyword>
<dbReference type="EC" id="3.5.3.1" evidence="5"/>
<dbReference type="Proteomes" id="UP000058925">
    <property type="component" value="Chromosome"/>
</dbReference>
<comment type="similarity">
    <text evidence="4">Belongs to the arginase family.</text>
</comment>
<evidence type="ECO:0000313" key="5">
    <source>
        <dbReference type="EMBL" id="ALI34336.1"/>
    </source>
</evidence>
<dbReference type="CDD" id="cd09999">
    <property type="entry name" value="Arginase-like_1"/>
    <property type="match status" value="1"/>
</dbReference>
<proteinExistence type="inferred from homology"/>
<evidence type="ECO:0000256" key="4">
    <source>
        <dbReference type="PROSITE-ProRule" id="PRU00742"/>
    </source>
</evidence>
<dbReference type="KEGG" id="taa:NMY3_00122"/>
<dbReference type="PANTHER" id="PTHR43782:SF3">
    <property type="entry name" value="ARGINASE"/>
    <property type="match status" value="1"/>
</dbReference>
<gene>
    <name evidence="5" type="primary">arg</name>
    <name evidence="5" type="ORF">NMY3_00122</name>
</gene>
<sequence>MAKGSRYVIIDAPSILGLRNSGVQNLPKALKKAGLMDRLNATFAGRVQPSMYYDPKRDPITHLLNGASIALFSKDLSKIVNIETEKKNFTIVLGGDCSILIGVLLGLRKIGRYGLFFIDGHSDFYQPLASTTGEVADMELSFVSGRGPDVLSNIEGLKPLVLDKDIVVFGYRDAEQSKSYGSNDIRNTNMRVLDLSDVRNLGIKKAASLAVSNFLTRENLSGFWIHLDADVLDDRIMPAVDYRLGNGGLEFSELSYLLKILISSQKAIGMTITIYNPNLDPSGSIAKNFVSCIVAGLL</sequence>
<accession>A0A654LUY0</accession>
<dbReference type="EMBL" id="CP012850">
    <property type="protein sequence ID" value="ALI34336.1"/>
    <property type="molecule type" value="Genomic_DNA"/>
</dbReference>
<keyword evidence="3" id="KW-0464">Manganese</keyword>
<reference evidence="6" key="1">
    <citation type="submission" date="2015-10" db="EMBL/GenBank/DDBJ databases">
        <title>Niche specialization of a soil ammonia-oxidizing archaeon, Candidatus Nitrosocosmicus oleophilus.</title>
        <authorList>
            <person name="Jung M.-Y."/>
            <person name="Rhee S.-K."/>
        </authorList>
    </citation>
    <scope>NUCLEOTIDE SEQUENCE [LARGE SCALE GENOMIC DNA]</scope>
    <source>
        <strain evidence="6">MY3</strain>
    </source>
</reference>
<dbReference type="Gene3D" id="3.40.800.10">
    <property type="entry name" value="Ureohydrolase domain"/>
    <property type="match status" value="1"/>
</dbReference>
<keyword evidence="1" id="KW-0479">Metal-binding</keyword>